<protein>
    <submittedName>
        <fullName evidence="2">Uncharacterized protein</fullName>
    </submittedName>
</protein>
<dbReference type="KEGG" id="scac:106082729"/>
<dbReference type="VEuPathDB" id="VectorBase:SCAU010208"/>
<reference evidence="2" key="1">
    <citation type="submission" date="2020-05" db="UniProtKB">
        <authorList>
            <consortium name="EnsemblMetazoa"/>
        </authorList>
    </citation>
    <scope>IDENTIFICATION</scope>
    <source>
        <strain evidence="2">USDA</strain>
    </source>
</reference>
<dbReference type="EnsemblMetazoa" id="SCAU010208-RA">
    <property type="protein sequence ID" value="SCAU010208-PA"/>
    <property type="gene ID" value="SCAU010208"/>
</dbReference>
<feature type="region of interest" description="Disordered" evidence="1">
    <location>
        <begin position="1"/>
        <end position="72"/>
    </location>
</feature>
<dbReference type="STRING" id="35570.A0A1I8PQM3"/>
<feature type="compositionally biased region" description="Basic and acidic residues" evidence="1">
    <location>
        <begin position="1"/>
        <end position="12"/>
    </location>
</feature>
<sequence>MADKIKDERENEPAAETNGVKSPSLDDEIENPDIESVPSVSEVAEKARPTNPEIEKTEVRESSTELSPQTVTSDVVVPTTSEEFQQDHELLQEQYENYKRIAKGFMNTLRRPKDIEICKDLLEQVERLNASQLLKVRRNSNIFFRYFLRVLKWTSENQPLHLYQKWHKLDEDADLAMEETAKWLDDKKSYMASKCFSDGTTITYLAVSNNLEAGWQDAGLKILQRKLSCDRI</sequence>
<dbReference type="AlphaFoldDB" id="A0A1I8PQM3"/>
<keyword evidence="3" id="KW-1185">Reference proteome</keyword>
<dbReference type="Proteomes" id="UP000095300">
    <property type="component" value="Unassembled WGS sequence"/>
</dbReference>
<feature type="compositionally biased region" description="Basic and acidic residues" evidence="1">
    <location>
        <begin position="43"/>
        <end position="63"/>
    </location>
</feature>
<dbReference type="OrthoDB" id="6599787at2759"/>
<proteinExistence type="predicted"/>
<accession>A0A1I8PQM3</accession>
<evidence type="ECO:0000256" key="1">
    <source>
        <dbReference type="SAM" id="MobiDB-lite"/>
    </source>
</evidence>
<gene>
    <name evidence="2" type="primary">106082729</name>
</gene>
<organism evidence="2 3">
    <name type="scientific">Stomoxys calcitrans</name>
    <name type="common">Stable fly</name>
    <name type="synonym">Conops calcitrans</name>
    <dbReference type="NCBI Taxonomy" id="35570"/>
    <lineage>
        <taxon>Eukaryota</taxon>
        <taxon>Metazoa</taxon>
        <taxon>Ecdysozoa</taxon>
        <taxon>Arthropoda</taxon>
        <taxon>Hexapoda</taxon>
        <taxon>Insecta</taxon>
        <taxon>Pterygota</taxon>
        <taxon>Neoptera</taxon>
        <taxon>Endopterygota</taxon>
        <taxon>Diptera</taxon>
        <taxon>Brachycera</taxon>
        <taxon>Muscomorpha</taxon>
        <taxon>Muscoidea</taxon>
        <taxon>Muscidae</taxon>
        <taxon>Stomoxys</taxon>
    </lineage>
</organism>
<name>A0A1I8PQM3_STOCA</name>
<evidence type="ECO:0000313" key="3">
    <source>
        <dbReference type="Proteomes" id="UP000095300"/>
    </source>
</evidence>
<evidence type="ECO:0000313" key="2">
    <source>
        <dbReference type="EnsemblMetazoa" id="SCAU010208-PA"/>
    </source>
</evidence>